<name>A0A6A6HKK6_VIRVR</name>
<feature type="region of interest" description="Disordered" evidence="8">
    <location>
        <begin position="1"/>
        <end position="38"/>
    </location>
</feature>
<dbReference type="GO" id="GO:0006357">
    <property type="term" value="P:regulation of transcription by RNA polymerase II"/>
    <property type="evidence" value="ECO:0007669"/>
    <property type="project" value="InterPro"/>
</dbReference>
<evidence type="ECO:0000313" key="10">
    <source>
        <dbReference type="EMBL" id="KAF2238674.1"/>
    </source>
</evidence>
<feature type="region of interest" description="Disordered" evidence="8">
    <location>
        <begin position="317"/>
        <end position="336"/>
    </location>
</feature>
<evidence type="ECO:0000256" key="7">
    <source>
        <dbReference type="RuleBase" id="RU361124"/>
    </source>
</evidence>
<evidence type="ECO:0000256" key="1">
    <source>
        <dbReference type="ARBA" id="ARBA00004123"/>
    </source>
</evidence>
<proteinExistence type="inferred from homology"/>
<accession>A0A6A6HKK6</accession>
<keyword evidence="4 7" id="KW-0804">Transcription</keyword>
<feature type="compositionally biased region" description="Basic and acidic residues" evidence="8">
    <location>
        <begin position="24"/>
        <end position="38"/>
    </location>
</feature>
<reference evidence="10" key="1">
    <citation type="journal article" date="2020" name="Stud. Mycol.">
        <title>101 Dothideomycetes genomes: a test case for predicting lifestyles and emergence of pathogens.</title>
        <authorList>
            <person name="Haridas S."/>
            <person name="Albert R."/>
            <person name="Binder M."/>
            <person name="Bloem J."/>
            <person name="Labutti K."/>
            <person name="Salamov A."/>
            <person name="Andreopoulos B."/>
            <person name="Baker S."/>
            <person name="Barry K."/>
            <person name="Bills G."/>
            <person name="Bluhm B."/>
            <person name="Cannon C."/>
            <person name="Castanera R."/>
            <person name="Culley D."/>
            <person name="Daum C."/>
            <person name="Ezra D."/>
            <person name="Gonzalez J."/>
            <person name="Henrissat B."/>
            <person name="Kuo A."/>
            <person name="Liang C."/>
            <person name="Lipzen A."/>
            <person name="Lutzoni F."/>
            <person name="Magnuson J."/>
            <person name="Mondo S."/>
            <person name="Nolan M."/>
            <person name="Ohm R."/>
            <person name="Pangilinan J."/>
            <person name="Park H.-J."/>
            <person name="Ramirez L."/>
            <person name="Alfaro M."/>
            <person name="Sun H."/>
            <person name="Tritt A."/>
            <person name="Yoshinaga Y."/>
            <person name="Zwiers L.-H."/>
            <person name="Turgeon B."/>
            <person name="Goodwin S."/>
            <person name="Spatafora J."/>
            <person name="Crous P."/>
            <person name="Grigoriev I."/>
        </authorList>
    </citation>
    <scope>NUCLEOTIDE SEQUENCE</scope>
    <source>
        <strain evidence="10">Tuck. ex Michener</strain>
    </source>
</reference>
<dbReference type="OrthoDB" id="435275at2759"/>
<evidence type="ECO:0000256" key="2">
    <source>
        <dbReference type="ARBA" id="ARBA00008035"/>
    </source>
</evidence>
<feature type="region of interest" description="Disordered" evidence="8">
    <location>
        <begin position="418"/>
        <end position="469"/>
    </location>
</feature>
<dbReference type="InterPro" id="IPR024943">
    <property type="entry name" value="Enhancer_polycomb"/>
</dbReference>
<evidence type="ECO:0000256" key="3">
    <source>
        <dbReference type="ARBA" id="ARBA00023015"/>
    </source>
</evidence>
<dbReference type="AlphaFoldDB" id="A0A6A6HKK6"/>
<dbReference type="EMBL" id="ML991775">
    <property type="protein sequence ID" value="KAF2238674.1"/>
    <property type="molecule type" value="Genomic_DNA"/>
</dbReference>
<dbReference type="Proteomes" id="UP000800092">
    <property type="component" value="Unassembled WGS sequence"/>
</dbReference>
<comment type="function">
    <text evidence="6">Component of the NuA4 histone acetyltransferase complex which is involved in transcriptional activation of selected genes principally by acetylation of nucleosomal histone H4 and H2A. The NuA4 complex is also involved in DNA repair. Involved in gene silencing by neighboring heterochromatin, blockage of the silencing spreading along the chromosome, and required for cell cycle progression through G2/M.</text>
</comment>
<evidence type="ECO:0000259" key="9">
    <source>
        <dbReference type="Pfam" id="PF10513"/>
    </source>
</evidence>
<keyword evidence="5 7" id="KW-0539">Nucleus</keyword>
<organism evidence="10 11">
    <name type="scientific">Viridothelium virens</name>
    <name type="common">Speckled blister lichen</name>
    <name type="synonym">Trypethelium virens</name>
    <dbReference type="NCBI Taxonomy" id="1048519"/>
    <lineage>
        <taxon>Eukaryota</taxon>
        <taxon>Fungi</taxon>
        <taxon>Dikarya</taxon>
        <taxon>Ascomycota</taxon>
        <taxon>Pezizomycotina</taxon>
        <taxon>Dothideomycetes</taxon>
        <taxon>Dothideomycetes incertae sedis</taxon>
        <taxon>Trypetheliales</taxon>
        <taxon>Trypetheliaceae</taxon>
        <taxon>Viridothelium</taxon>
    </lineage>
</organism>
<dbReference type="GO" id="GO:0035267">
    <property type="term" value="C:NuA4 histone acetyltransferase complex"/>
    <property type="evidence" value="ECO:0007669"/>
    <property type="project" value="InterPro"/>
</dbReference>
<sequence length="643" mass="71922">MTQRQTAQRFRQRKLSTKQNLPVVREHEVEKTTAEEDAQRHIPRVETGVEKGEEIEHHLQAVISASAAAAVGGKVAQIYIPTPEAKASSVKYSDLYPRQFQQPATYIRFSSTVEDCTGTPYCMTSEDEAWLKVLNAKRERGRNSIGPCSEDAFEEVISFFEATAQTKQPFAAVDNPPVIPYDEMEDAFDDTIDPSARAFARDIYSHWKAQRVKRGNRPLMSNLKFETGQETDDADPYVCFRRREVRQVRKTRGRDAQVTEKLKKLRKELEDARYLVHMVKQRELLRKEQLAIDRKIFEQRSEVKKVKRDLGVKGDDEDLINQKPVPKPSKLKTDATIAQRAPGTILRPPTRPDGRPPDTEIVLLDDQKAEKQRMIDRSVEERITQHQNWNVGFHDLTWRPLTPPLEPSNNGFQTVIVTDHALPSPPPSTEDDMDVDGAAAPSKPTEADEPVEPSDSTPTTTLAPKALRSSTPLSYLASTPAPSPQPLYPEAPVLSFRTRIGRNNRTWLDRRITPSTPTTPSTLLHPFSNLFNASKAWHANHSLDSDLDFVVADRMKYESDNDEDDGEGGFVRDLLYPVDHYSDESMRLRSAFAVAGRRDSVGQAGPPGQQQGGGQGPGQGGGQAQEGLLVAPRVPQVVNASVS</sequence>
<evidence type="ECO:0000256" key="4">
    <source>
        <dbReference type="ARBA" id="ARBA00023163"/>
    </source>
</evidence>
<feature type="compositionally biased region" description="Gly residues" evidence="8">
    <location>
        <begin position="610"/>
        <end position="624"/>
    </location>
</feature>
<protein>
    <recommendedName>
        <fullName evidence="7">Enhancer of polycomb-like protein</fullName>
    </recommendedName>
</protein>
<comment type="similarity">
    <text evidence="2 7">Belongs to the enhancer of polycomb family.</text>
</comment>
<dbReference type="Pfam" id="PF10513">
    <property type="entry name" value="EPL1"/>
    <property type="match status" value="1"/>
</dbReference>
<evidence type="ECO:0000256" key="8">
    <source>
        <dbReference type="SAM" id="MobiDB-lite"/>
    </source>
</evidence>
<evidence type="ECO:0000256" key="5">
    <source>
        <dbReference type="ARBA" id="ARBA00023242"/>
    </source>
</evidence>
<evidence type="ECO:0000313" key="11">
    <source>
        <dbReference type="Proteomes" id="UP000800092"/>
    </source>
</evidence>
<feature type="region of interest" description="Disordered" evidence="8">
    <location>
        <begin position="597"/>
        <end position="643"/>
    </location>
</feature>
<keyword evidence="11" id="KW-1185">Reference proteome</keyword>
<gene>
    <name evidence="10" type="ORF">EV356DRAFT_268303</name>
</gene>
<feature type="domain" description="Enhancer of polycomb-like N-terminal" evidence="9">
    <location>
        <begin position="11"/>
        <end position="162"/>
    </location>
</feature>
<feature type="compositionally biased region" description="Polar residues" evidence="8">
    <location>
        <begin position="454"/>
        <end position="469"/>
    </location>
</feature>
<keyword evidence="3 7" id="KW-0805">Transcription regulation</keyword>
<evidence type="ECO:0000256" key="6">
    <source>
        <dbReference type="ARBA" id="ARBA00025513"/>
    </source>
</evidence>
<comment type="subcellular location">
    <subcellularLocation>
        <location evidence="1 7">Nucleus</location>
    </subcellularLocation>
</comment>
<dbReference type="InterPro" id="IPR019542">
    <property type="entry name" value="Enhancer_polycomb-like_N"/>
</dbReference>
<dbReference type="GO" id="GO:0005634">
    <property type="term" value="C:nucleus"/>
    <property type="evidence" value="ECO:0007669"/>
    <property type="project" value="UniProtKB-SubCell"/>
</dbReference>
<dbReference type="PANTHER" id="PTHR14898">
    <property type="entry name" value="ENHANCER OF POLYCOMB"/>
    <property type="match status" value="1"/>
</dbReference>